<dbReference type="KEGG" id="tti:THITH_02020"/>
<evidence type="ECO:0000256" key="4">
    <source>
        <dbReference type="ARBA" id="ARBA00022964"/>
    </source>
</evidence>
<dbReference type="RefSeq" id="WP_006746193.1">
    <property type="nucleotide sequence ID" value="NZ_CP007029.1"/>
</dbReference>
<dbReference type="OrthoDB" id="9783171at2"/>
<dbReference type="STRING" id="713585.THITH_02020"/>
<keyword evidence="3" id="KW-0847">Vitamin C</keyword>
<proteinExistence type="predicted"/>
<dbReference type="GO" id="GO:0071456">
    <property type="term" value="P:cellular response to hypoxia"/>
    <property type="evidence" value="ECO:0007669"/>
    <property type="project" value="TreeGrafter"/>
</dbReference>
<dbReference type="SMART" id="SM00702">
    <property type="entry name" value="P4Hc"/>
    <property type="match status" value="1"/>
</dbReference>
<dbReference type="InterPro" id="IPR051559">
    <property type="entry name" value="HIF_prolyl_hydroxylases"/>
</dbReference>
<feature type="domain" description="Fe2OG dioxygenase" evidence="7">
    <location>
        <begin position="93"/>
        <end position="199"/>
    </location>
</feature>
<protein>
    <submittedName>
        <fullName evidence="8">2OG-Fe(II) oxygenase</fullName>
    </submittedName>
</protein>
<dbReference type="PANTHER" id="PTHR12907">
    <property type="entry name" value="EGL NINE HOMOLOG-RELATED"/>
    <property type="match status" value="1"/>
</dbReference>
<comment type="cofactor">
    <cofactor evidence="1">
        <name>L-ascorbate</name>
        <dbReference type="ChEBI" id="CHEBI:38290"/>
    </cofactor>
</comment>
<keyword evidence="4" id="KW-0223">Dioxygenase</keyword>
<dbReference type="InterPro" id="IPR006620">
    <property type="entry name" value="Pro_4_hyd_alph"/>
</dbReference>
<evidence type="ECO:0000256" key="5">
    <source>
        <dbReference type="ARBA" id="ARBA00023002"/>
    </source>
</evidence>
<accession>W0DJ43</accession>
<evidence type="ECO:0000259" key="7">
    <source>
        <dbReference type="PROSITE" id="PS51471"/>
    </source>
</evidence>
<dbReference type="PANTHER" id="PTHR12907:SF26">
    <property type="entry name" value="HIF PROLYL HYDROXYLASE, ISOFORM C"/>
    <property type="match status" value="1"/>
</dbReference>
<evidence type="ECO:0000313" key="8">
    <source>
        <dbReference type="EMBL" id="AHE97242.1"/>
    </source>
</evidence>
<reference evidence="8 9" key="1">
    <citation type="submission" date="2013-12" db="EMBL/GenBank/DDBJ databases">
        <authorList>
            <consortium name="DOE Joint Genome Institute"/>
            <person name="Muyzer G."/>
            <person name="Huntemann M."/>
            <person name="Han J."/>
            <person name="Chen A."/>
            <person name="Kyrpides N."/>
            <person name="Mavromatis K."/>
            <person name="Markowitz V."/>
            <person name="Palaniappan K."/>
            <person name="Ivanova N."/>
            <person name="Schaumberg A."/>
            <person name="Pati A."/>
            <person name="Liolios K."/>
            <person name="Nordberg H.P."/>
            <person name="Cantor M.N."/>
            <person name="Hua S.X."/>
            <person name="Woyke T."/>
        </authorList>
    </citation>
    <scope>NUCLEOTIDE SEQUENCE [LARGE SCALE GENOMIC DNA]</scope>
    <source>
        <strain evidence="8 9">ARh 1</strain>
    </source>
</reference>
<dbReference type="GO" id="GO:0008198">
    <property type="term" value="F:ferrous iron binding"/>
    <property type="evidence" value="ECO:0007669"/>
    <property type="project" value="TreeGrafter"/>
</dbReference>
<dbReference type="AlphaFoldDB" id="W0DJ43"/>
<dbReference type="EMBL" id="CP007029">
    <property type="protein sequence ID" value="AHE97242.1"/>
    <property type="molecule type" value="Genomic_DNA"/>
</dbReference>
<organism evidence="8 9">
    <name type="scientific">Thioalkalivibrio paradoxus ARh 1</name>
    <dbReference type="NCBI Taxonomy" id="713585"/>
    <lineage>
        <taxon>Bacteria</taxon>
        <taxon>Pseudomonadati</taxon>
        <taxon>Pseudomonadota</taxon>
        <taxon>Gammaproteobacteria</taxon>
        <taxon>Chromatiales</taxon>
        <taxon>Ectothiorhodospiraceae</taxon>
        <taxon>Thioalkalivibrio</taxon>
    </lineage>
</organism>
<evidence type="ECO:0000256" key="1">
    <source>
        <dbReference type="ARBA" id="ARBA00001961"/>
    </source>
</evidence>
<keyword evidence="2" id="KW-0479">Metal-binding</keyword>
<evidence type="ECO:0000313" key="9">
    <source>
        <dbReference type="Proteomes" id="UP000005289"/>
    </source>
</evidence>
<dbReference type="GO" id="GO:0031543">
    <property type="term" value="F:peptidyl-proline dioxygenase activity"/>
    <property type="evidence" value="ECO:0007669"/>
    <property type="project" value="TreeGrafter"/>
</dbReference>
<sequence>METTGCRSDAEPGDALASRGWVVLPRFLEPGLIGSLRDEVHRAGLAGMRRAGIGRGRQRRVLDAVRGDWIRWLDGSTAAQREFLERLEELRIRINRALMLGLFEVEAHFALYPPGTGYECHLDAFQQDNPRRLSAVLYLNRHWRRSQGGALAIHDARGQIVEHILPEAGTMVLFLSQTVPHAVLPTRRWRASIAAWFRVRPLGAPPAGATVEPPSAVDA</sequence>
<dbReference type="InterPro" id="IPR005123">
    <property type="entry name" value="Oxoglu/Fe-dep_dioxygenase_dom"/>
</dbReference>
<dbReference type="HOGENOM" id="CLU_022206_1_0_6"/>
<dbReference type="Pfam" id="PF13640">
    <property type="entry name" value="2OG-FeII_Oxy_3"/>
    <property type="match status" value="1"/>
</dbReference>
<dbReference type="GO" id="GO:0031418">
    <property type="term" value="F:L-ascorbic acid binding"/>
    <property type="evidence" value="ECO:0007669"/>
    <property type="project" value="UniProtKB-KW"/>
</dbReference>
<dbReference type="PROSITE" id="PS51471">
    <property type="entry name" value="FE2OG_OXY"/>
    <property type="match status" value="1"/>
</dbReference>
<evidence type="ECO:0000256" key="6">
    <source>
        <dbReference type="ARBA" id="ARBA00023004"/>
    </source>
</evidence>
<keyword evidence="9" id="KW-1185">Reference proteome</keyword>
<dbReference type="Proteomes" id="UP000005289">
    <property type="component" value="Chromosome"/>
</dbReference>
<evidence type="ECO:0000256" key="2">
    <source>
        <dbReference type="ARBA" id="ARBA00022723"/>
    </source>
</evidence>
<keyword evidence="5" id="KW-0560">Oxidoreductase</keyword>
<keyword evidence="6" id="KW-0408">Iron</keyword>
<dbReference type="InterPro" id="IPR044862">
    <property type="entry name" value="Pro_4_hyd_alph_FE2OG_OXY"/>
</dbReference>
<name>W0DJ43_9GAMM</name>
<gene>
    <name evidence="8" type="ORF">THITH_02020</name>
</gene>
<evidence type="ECO:0000256" key="3">
    <source>
        <dbReference type="ARBA" id="ARBA00022896"/>
    </source>
</evidence>
<dbReference type="Gene3D" id="2.60.120.620">
    <property type="entry name" value="q2cbj1_9rhob like domain"/>
    <property type="match status" value="1"/>
</dbReference>